<feature type="region of interest" description="Disordered" evidence="9">
    <location>
        <begin position="125"/>
        <end position="170"/>
    </location>
</feature>
<sequence>MQSTQQPVSLQAQRIQGYYLLNNDTSAGLPHSTGSSASNSPNHYGRFSPPTRLMDLSSPPQHRDLSGYQNHHHVHHHHHHHQPLYQEQNYLMNYENAGDERRYQEQHHPNGKMLRELQTEYDRRLHDNSPGFLSDHSRDHEQGVYLTPSPQMYSSSGSEEPRQQPQQRYHHVEPVEYKPEVMEYKPDMEEQQQQQQRYKQQMEMAQITEPSSSTTSYGTDESRGGGCVKRKRKSSSVDAESETESNASSTRSKVRRRSGATFEEIQNQRVMANVRERQRTQSLNEAFAALRKIIPTMPSDKLSKIQTLKLATRYIDFLFQVLHCNVENTDTEDLGERNLRNAVLAARELTTSSCSYMAHEKLSYAFSVWRMEGDWNSNA</sequence>
<feature type="compositionally biased region" description="Polar residues" evidence="9">
    <location>
        <begin position="29"/>
        <end position="42"/>
    </location>
</feature>
<feature type="compositionally biased region" description="Basic residues" evidence="9">
    <location>
        <begin position="70"/>
        <end position="81"/>
    </location>
</feature>
<organism evidence="11 12">
    <name type="scientific">Tetragonisca angustula</name>
    <dbReference type="NCBI Taxonomy" id="166442"/>
    <lineage>
        <taxon>Eukaryota</taxon>
        <taxon>Metazoa</taxon>
        <taxon>Ecdysozoa</taxon>
        <taxon>Arthropoda</taxon>
        <taxon>Hexapoda</taxon>
        <taxon>Insecta</taxon>
        <taxon>Pterygota</taxon>
        <taxon>Neoptera</taxon>
        <taxon>Endopterygota</taxon>
        <taxon>Hymenoptera</taxon>
        <taxon>Apocrita</taxon>
        <taxon>Aculeata</taxon>
        <taxon>Apoidea</taxon>
        <taxon>Anthophila</taxon>
        <taxon>Apidae</taxon>
        <taxon>Tetragonisca</taxon>
    </lineage>
</organism>
<evidence type="ECO:0000256" key="8">
    <source>
        <dbReference type="ARBA" id="ARBA00072365"/>
    </source>
</evidence>
<protein>
    <recommendedName>
        <fullName evidence="8">Protein twist</fullName>
    </recommendedName>
</protein>
<dbReference type="InterPro" id="IPR050283">
    <property type="entry name" value="E-box_TF_Regulators"/>
</dbReference>
<reference evidence="11 12" key="1">
    <citation type="submission" date="2024-05" db="EMBL/GenBank/DDBJ databases">
        <title>The nuclear and mitochondrial genome assemblies of Tetragonisca angustula (Apidae: Meliponini), a tiny yet remarkable pollinator in the Neotropics.</title>
        <authorList>
            <person name="Ferrari R."/>
            <person name="Ricardo P.C."/>
            <person name="Dias F.C."/>
            <person name="Araujo N.S."/>
            <person name="Soares D.O."/>
            <person name="Zhou Q.-S."/>
            <person name="Zhu C.-D."/>
            <person name="Coutinho L."/>
            <person name="Airas M.C."/>
            <person name="Batista T.M."/>
        </authorList>
    </citation>
    <scope>NUCLEOTIDE SEQUENCE [LARGE SCALE GENOMIC DNA]</scope>
    <source>
        <strain evidence="11">ASF017062</strain>
        <tissue evidence="11">Abdomen</tissue>
    </source>
</reference>
<keyword evidence="12" id="KW-1185">Reference proteome</keyword>
<keyword evidence="5" id="KW-0804">Transcription</keyword>
<feature type="domain" description="BHLH" evidence="10">
    <location>
        <begin position="267"/>
        <end position="318"/>
    </location>
</feature>
<evidence type="ECO:0000256" key="2">
    <source>
        <dbReference type="ARBA" id="ARBA00022782"/>
    </source>
</evidence>
<dbReference type="SMART" id="SM00353">
    <property type="entry name" value="HLH"/>
    <property type="match status" value="1"/>
</dbReference>
<evidence type="ECO:0000313" key="12">
    <source>
        <dbReference type="Proteomes" id="UP001432146"/>
    </source>
</evidence>
<keyword evidence="2" id="KW-0221">Differentiation</keyword>
<dbReference type="PANTHER" id="PTHR23349">
    <property type="entry name" value="BASIC HELIX-LOOP-HELIX TRANSCRIPTION FACTOR, TWIST"/>
    <property type="match status" value="1"/>
</dbReference>
<dbReference type="GO" id="GO:0046983">
    <property type="term" value="F:protein dimerization activity"/>
    <property type="evidence" value="ECO:0007669"/>
    <property type="project" value="InterPro"/>
</dbReference>
<keyword evidence="4" id="KW-0238">DNA-binding</keyword>
<evidence type="ECO:0000256" key="6">
    <source>
        <dbReference type="ARBA" id="ARBA00023242"/>
    </source>
</evidence>
<proteinExistence type="predicted"/>
<dbReference type="GO" id="GO:0000981">
    <property type="term" value="F:DNA-binding transcription factor activity, RNA polymerase II-specific"/>
    <property type="evidence" value="ECO:0007669"/>
    <property type="project" value="TreeGrafter"/>
</dbReference>
<feature type="compositionally biased region" description="Polar residues" evidence="9">
    <location>
        <begin position="148"/>
        <end position="167"/>
    </location>
</feature>
<keyword evidence="1" id="KW-0217">Developmental protein</keyword>
<dbReference type="Gene3D" id="4.10.280.10">
    <property type="entry name" value="Helix-loop-helix DNA-binding domain"/>
    <property type="match status" value="1"/>
</dbReference>
<evidence type="ECO:0000256" key="3">
    <source>
        <dbReference type="ARBA" id="ARBA00023015"/>
    </source>
</evidence>
<feature type="compositionally biased region" description="Low complexity" evidence="9">
    <location>
        <begin position="191"/>
        <end position="206"/>
    </location>
</feature>
<evidence type="ECO:0000256" key="9">
    <source>
        <dbReference type="SAM" id="MobiDB-lite"/>
    </source>
</evidence>
<dbReference type="InterPro" id="IPR011598">
    <property type="entry name" value="bHLH_dom"/>
</dbReference>
<dbReference type="InterPro" id="IPR036638">
    <property type="entry name" value="HLH_DNA-bd_sf"/>
</dbReference>
<evidence type="ECO:0000256" key="1">
    <source>
        <dbReference type="ARBA" id="ARBA00022473"/>
    </source>
</evidence>
<dbReference type="GO" id="GO:0030154">
    <property type="term" value="P:cell differentiation"/>
    <property type="evidence" value="ECO:0007669"/>
    <property type="project" value="UniProtKB-KW"/>
</dbReference>
<evidence type="ECO:0000256" key="5">
    <source>
        <dbReference type="ARBA" id="ARBA00023163"/>
    </source>
</evidence>
<feature type="region of interest" description="Disordered" evidence="9">
    <location>
        <begin position="29"/>
        <end position="81"/>
    </location>
</feature>
<accession>A0AAW1A732</accession>
<dbReference type="Proteomes" id="UP001432146">
    <property type="component" value="Unassembled WGS sequence"/>
</dbReference>
<dbReference type="PANTHER" id="PTHR23349:SF50">
    <property type="entry name" value="PROTEIN TWIST"/>
    <property type="match status" value="1"/>
</dbReference>
<dbReference type="EMBL" id="JAWNGG020000049">
    <property type="protein sequence ID" value="KAK9305551.1"/>
    <property type="molecule type" value="Genomic_DNA"/>
</dbReference>
<dbReference type="FunFam" id="4.10.280.10:FF:000030">
    <property type="entry name" value="Twist transcription factor"/>
    <property type="match status" value="1"/>
</dbReference>
<dbReference type="Pfam" id="PF00010">
    <property type="entry name" value="HLH"/>
    <property type="match status" value="1"/>
</dbReference>
<dbReference type="AlphaFoldDB" id="A0AAW1A732"/>
<evidence type="ECO:0000259" key="10">
    <source>
        <dbReference type="PROSITE" id="PS50888"/>
    </source>
</evidence>
<feature type="compositionally biased region" description="Polar residues" evidence="9">
    <location>
        <begin position="208"/>
        <end position="219"/>
    </location>
</feature>
<evidence type="ECO:0000313" key="11">
    <source>
        <dbReference type="EMBL" id="KAK9305551.1"/>
    </source>
</evidence>
<dbReference type="SUPFAM" id="SSF47459">
    <property type="entry name" value="HLH, helix-loop-helix DNA-binding domain"/>
    <property type="match status" value="1"/>
</dbReference>
<dbReference type="PROSITE" id="PS50888">
    <property type="entry name" value="BHLH"/>
    <property type="match status" value="1"/>
</dbReference>
<evidence type="ECO:0000256" key="7">
    <source>
        <dbReference type="ARBA" id="ARBA00059086"/>
    </source>
</evidence>
<gene>
    <name evidence="11" type="ORF">QLX08_003350</name>
</gene>
<feature type="region of interest" description="Disordered" evidence="9">
    <location>
        <begin position="186"/>
        <end position="264"/>
    </location>
</feature>
<dbReference type="GO" id="GO:0000977">
    <property type="term" value="F:RNA polymerase II transcription regulatory region sequence-specific DNA binding"/>
    <property type="evidence" value="ECO:0007669"/>
    <property type="project" value="TreeGrafter"/>
</dbReference>
<name>A0AAW1A732_9HYME</name>
<comment type="function">
    <text evidence="7">Involved in the establishment and dorsoventral patterning of germ layers in the embryo.</text>
</comment>
<keyword evidence="6" id="KW-0539">Nucleus</keyword>
<comment type="caution">
    <text evidence="11">The sequence shown here is derived from an EMBL/GenBank/DDBJ whole genome shotgun (WGS) entry which is preliminary data.</text>
</comment>
<evidence type="ECO:0000256" key="4">
    <source>
        <dbReference type="ARBA" id="ARBA00023125"/>
    </source>
</evidence>
<keyword evidence="3" id="KW-0805">Transcription regulation</keyword>